<comment type="function">
    <text evidence="7">Catalyzes the addition of meso-diaminopimelic acid to the nucleotide precursor UDP-N-acetylmuramoyl-L-alanyl-D-glutamate (UMAG) in the biosynthesis of bacterial cell-wall peptidoglycan.</text>
</comment>
<feature type="binding site" evidence="7">
    <location>
        <position position="188"/>
    </location>
    <ligand>
        <name>UDP-N-acetyl-alpha-D-muramoyl-L-alanyl-D-glutamate</name>
        <dbReference type="ChEBI" id="CHEBI:83900"/>
    </ligand>
</feature>
<evidence type="ECO:0000256" key="6">
    <source>
        <dbReference type="ARBA" id="ARBA00023316"/>
    </source>
</evidence>
<dbReference type="SUPFAM" id="SSF63418">
    <property type="entry name" value="MurE/MurF N-terminal domain"/>
    <property type="match status" value="1"/>
</dbReference>
<dbReference type="HAMAP" id="MF_00208">
    <property type="entry name" value="MurE"/>
    <property type="match status" value="1"/>
</dbReference>
<reference evidence="12 13" key="1">
    <citation type="submission" date="2021-12" db="EMBL/GenBank/DDBJ databases">
        <title>Genome sequencing of bacteria with rrn-lacking chromosome and rrn-plasmid.</title>
        <authorList>
            <person name="Anda M."/>
            <person name="Iwasaki W."/>
        </authorList>
    </citation>
    <scope>NUCLEOTIDE SEQUENCE [LARGE SCALE GENOMIC DNA]</scope>
    <source>
        <strain evidence="12 13">NBRC 15940</strain>
    </source>
</reference>
<dbReference type="GO" id="GO:0005524">
    <property type="term" value="F:ATP binding"/>
    <property type="evidence" value="ECO:0007669"/>
    <property type="project" value="UniProtKB-UniRule"/>
</dbReference>
<dbReference type="InterPro" id="IPR035911">
    <property type="entry name" value="MurE/MurF_N"/>
</dbReference>
<evidence type="ECO:0000256" key="3">
    <source>
        <dbReference type="ARBA" id="ARBA00022960"/>
    </source>
</evidence>
<dbReference type="InterPro" id="IPR005761">
    <property type="entry name" value="UDP-N-AcMur-Glu-dNH2Pim_ligase"/>
</dbReference>
<feature type="binding site" evidence="7">
    <location>
        <begin position="402"/>
        <end position="405"/>
    </location>
    <ligand>
        <name>meso-2,6-diaminopimelate</name>
        <dbReference type="ChEBI" id="CHEBI:57791"/>
    </ligand>
</feature>
<evidence type="ECO:0000313" key="12">
    <source>
        <dbReference type="EMBL" id="GJM60531.1"/>
    </source>
</evidence>
<dbReference type="InterPro" id="IPR036565">
    <property type="entry name" value="Mur-like_cat_sf"/>
</dbReference>
<dbReference type="InterPro" id="IPR013221">
    <property type="entry name" value="Mur_ligase_cen"/>
</dbReference>
<dbReference type="GO" id="GO:0051301">
    <property type="term" value="P:cell division"/>
    <property type="evidence" value="ECO:0007669"/>
    <property type="project" value="UniProtKB-KW"/>
</dbReference>
<dbReference type="PANTHER" id="PTHR23135">
    <property type="entry name" value="MUR LIGASE FAMILY MEMBER"/>
    <property type="match status" value="1"/>
</dbReference>
<dbReference type="GO" id="GO:0009252">
    <property type="term" value="P:peptidoglycan biosynthetic process"/>
    <property type="evidence" value="ECO:0007669"/>
    <property type="project" value="UniProtKB-UniRule"/>
</dbReference>
<dbReference type="GO" id="GO:0008360">
    <property type="term" value="P:regulation of cell shape"/>
    <property type="evidence" value="ECO:0007669"/>
    <property type="project" value="UniProtKB-KW"/>
</dbReference>
<keyword evidence="3 7" id="KW-0133">Cell shape</keyword>
<comment type="catalytic activity">
    <reaction evidence="7">
        <text>UDP-N-acetyl-alpha-D-muramoyl-L-alanyl-D-glutamate + meso-2,6-diaminopimelate + ATP = UDP-N-acetyl-alpha-D-muramoyl-L-alanyl-gamma-D-glutamyl-meso-2,6-diaminopimelate + ADP + phosphate + H(+)</text>
        <dbReference type="Rhea" id="RHEA:23676"/>
        <dbReference type="ChEBI" id="CHEBI:15378"/>
        <dbReference type="ChEBI" id="CHEBI:30616"/>
        <dbReference type="ChEBI" id="CHEBI:43474"/>
        <dbReference type="ChEBI" id="CHEBI:57791"/>
        <dbReference type="ChEBI" id="CHEBI:83900"/>
        <dbReference type="ChEBI" id="CHEBI:83905"/>
        <dbReference type="ChEBI" id="CHEBI:456216"/>
        <dbReference type="EC" id="6.3.2.13"/>
    </reaction>
</comment>
<keyword evidence="5 7" id="KW-0131">Cell cycle</keyword>
<feature type="binding site" evidence="7">
    <location>
        <position position="180"/>
    </location>
    <ligand>
        <name>UDP-N-acetyl-alpha-D-muramoyl-L-alanyl-D-glutamate</name>
        <dbReference type="ChEBI" id="CHEBI:83900"/>
    </ligand>
</feature>
<dbReference type="InterPro" id="IPR004101">
    <property type="entry name" value="Mur_ligase_C"/>
</dbReference>
<evidence type="ECO:0000256" key="7">
    <source>
        <dbReference type="HAMAP-Rule" id="MF_00208"/>
    </source>
</evidence>
<dbReference type="SUPFAM" id="SSF53244">
    <property type="entry name" value="MurD-like peptide ligases, peptide-binding domain"/>
    <property type="match status" value="1"/>
</dbReference>
<comment type="pathway">
    <text evidence="7 8">Cell wall biogenesis; peptidoglycan biosynthesis.</text>
</comment>
<keyword evidence="13" id="KW-1185">Reference proteome</keyword>
<proteinExistence type="inferred from homology"/>
<feature type="binding site" evidence="7">
    <location>
        <begin position="111"/>
        <end position="117"/>
    </location>
    <ligand>
        <name>ATP</name>
        <dbReference type="ChEBI" id="CHEBI:30616"/>
    </ligand>
</feature>
<evidence type="ECO:0000259" key="10">
    <source>
        <dbReference type="Pfam" id="PF02875"/>
    </source>
</evidence>
<dbReference type="Gene3D" id="3.90.190.20">
    <property type="entry name" value="Mur ligase, C-terminal domain"/>
    <property type="match status" value="1"/>
</dbReference>
<dbReference type="NCBIfam" id="NF001126">
    <property type="entry name" value="PRK00139.1-4"/>
    <property type="match status" value="1"/>
</dbReference>
<feature type="domain" description="Mur ligase N-terminal catalytic" evidence="9">
    <location>
        <begin position="25"/>
        <end position="97"/>
    </location>
</feature>
<dbReference type="Gene3D" id="3.40.1390.10">
    <property type="entry name" value="MurE/MurF, N-terminal domain"/>
    <property type="match status" value="1"/>
</dbReference>
<feature type="modified residue" description="N6-carboxylysine" evidence="7">
    <location>
        <position position="220"/>
    </location>
</feature>
<dbReference type="Proteomes" id="UP001310022">
    <property type="component" value="Unassembled WGS sequence"/>
</dbReference>
<evidence type="ECO:0000259" key="9">
    <source>
        <dbReference type="Pfam" id="PF01225"/>
    </source>
</evidence>
<dbReference type="Pfam" id="PF01225">
    <property type="entry name" value="Mur_ligase"/>
    <property type="match status" value="1"/>
</dbReference>
<dbReference type="GO" id="GO:0000287">
    <property type="term" value="F:magnesium ion binding"/>
    <property type="evidence" value="ECO:0007669"/>
    <property type="project" value="UniProtKB-UniRule"/>
</dbReference>
<evidence type="ECO:0000256" key="8">
    <source>
        <dbReference type="RuleBase" id="RU004135"/>
    </source>
</evidence>
<evidence type="ECO:0000256" key="1">
    <source>
        <dbReference type="ARBA" id="ARBA00005898"/>
    </source>
</evidence>
<dbReference type="AlphaFoldDB" id="A0AAN4VV53"/>
<comment type="cofactor">
    <cofactor evidence="7">
        <name>Mg(2+)</name>
        <dbReference type="ChEBI" id="CHEBI:18420"/>
    </cofactor>
</comment>
<feature type="binding site" evidence="7">
    <location>
        <begin position="153"/>
        <end position="154"/>
    </location>
    <ligand>
        <name>UDP-N-acetyl-alpha-D-muramoyl-L-alanyl-D-glutamate</name>
        <dbReference type="ChEBI" id="CHEBI:83900"/>
    </ligand>
</feature>
<feature type="binding site" evidence="7">
    <location>
        <position position="455"/>
    </location>
    <ligand>
        <name>meso-2,6-diaminopimelate</name>
        <dbReference type="ChEBI" id="CHEBI:57791"/>
    </ligand>
</feature>
<feature type="binding site" evidence="7">
    <location>
        <position position="30"/>
    </location>
    <ligand>
        <name>UDP-N-acetyl-alpha-D-muramoyl-L-alanyl-D-glutamate</name>
        <dbReference type="ChEBI" id="CHEBI:83900"/>
    </ligand>
</feature>
<evidence type="ECO:0000313" key="13">
    <source>
        <dbReference type="Proteomes" id="UP001310022"/>
    </source>
</evidence>
<evidence type="ECO:0000259" key="11">
    <source>
        <dbReference type="Pfam" id="PF08245"/>
    </source>
</evidence>
<comment type="PTM">
    <text evidence="7">Carboxylation is probably crucial for Mg(2+) binding and, consequently, for the gamma-phosphate positioning of ATP.</text>
</comment>
<accession>A0AAN4VV53</accession>
<dbReference type="Pfam" id="PF02875">
    <property type="entry name" value="Mur_ligase_C"/>
    <property type="match status" value="1"/>
</dbReference>
<organism evidence="12 13">
    <name type="scientific">Persicobacter diffluens</name>
    <dbReference type="NCBI Taxonomy" id="981"/>
    <lineage>
        <taxon>Bacteria</taxon>
        <taxon>Pseudomonadati</taxon>
        <taxon>Bacteroidota</taxon>
        <taxon>Cytophagia</taxon>
        <taxon>Cytophagales</taxon>
        <taxon>Persicobacteraceae</taxon>
        <taxon>Persicobacter</taxon>
    </lineage>
</organism>
<keyword evidence="7" id="KW-0547">Nucleotide-binding</keyword>
<dbReference type="SUPFAM" id="SSF53623">
    <property type="entry name" value="MurD-like peptide ligases, catalytic domain"/>
    <property type="match status" value="1"/>
</dbReference>
<dbReference type="EC" id="6.3.2.13" evidence="7"/>
<dbReference type="NCBIfam" id="TIGR01085">
    <property type="entry name" value="murE"/>
    <property type="match status" value="1"/>
</dbReference>
<evidence type="ECO:0000256" key="5">
    <source>
        <dbReference type="ARBA" id="ARBA00023306"/>
    </source>
</evidence>
<evidence type="ECO:0000256" key="4">
    <source>
        <dbReference type="ARBA" id="ARBA00022984"/>
    </source>
</evidence>
<dbReference type="Gene3D" id="3.40.1190.10">
    <property type="entry name" value="Mur-like, catalytic domain"/>
    <property type="match status" value="1"/>
</dbReference>
<dbReference type="GO" id="GO:0005737">
    <property type="term" value="C:cytoplasm"/>
    <property type="evidence" value="ECO:0007669"/>
    <property type="project" value="UniProtKB-SubCell"/>
</dbReference>
<keyword evidence="7 12" id="KW-0436">Ligase</keyword>
<sequence>MKLQELLVDVATIKTIGTVDREVGQIQFDSRKLSAGDIFIAQKGTQVDGHRFIPTAEETGVAAIVCEDLPKERKDGITYLQVESASKALGLMACAFYGHPSRELKLVGVTGTNGKTTTVTLLYDLFRRLAYSTGMLSTVVNKINEEEITATHTTGDALQINQLLRKMADAGVQYCFMEASSHAIHQHRIAGLDFDGGVFTNITHDHLDYHQTFKDYIFAKKMLFDQLPAHAFALVNADDKRGPVMLQNCKAKHYTYALRGLSDFPAKIVSNGFHGLEIEVEGQPVFFRLIGAFNAYNLMVAYVVASLFEIPKEDVLLELSALTGAPGRFELVPNALRKVAIVDYAHTPDALENVLKTIQEIRQQGQQMITVVGCGGDRDKTKRPKMAHIAAKLSDKVILTADNPRSEDPQVILQEMAEGLEITQRAKVLQILDRKEAIRTANMLAEQKDIILVAGKGHETYQEIQGVRHHFDDREVIREILV</sequence>
<comment type="caution">
    <text evidence="12">The sequence shown here is derived from an EMBL/GenBank/DDBJ whole genome shotgun (WGS) entry which is preliminary data.</text>
</comment>
<dbReference type="RefSeq" id="WP_338236255.1">
    <property type="nucleotide sequence ID" value="NZ_BQKE01000001.1"/>
</dbReference>
<keyword evidence="2 7" id="KW-0132">Cell division</keyword>
<keyword evidence="7" id="KW-0067">ATP-binding</keyword>
<protein>
    <recommendedName>
        <fullName evidence="7">UDP-N-acetylmuramoyl-L-alanyl-D-glutamate--2,6-diaminopimelate ligase</fullName>
        <ecNumber evidence="7">6.3.2.13</ecNumber>
    </recommendedName>
    <alternativeName>
        <fullName evidence="7">Meso-A2pm-adding enzyme</fullName>
    </alternativeName>
    <alternativeName>
        <fullName evidence="7">Meso-diaminopimelate-adding enzyme</fullName>
    </alternativeName>
    <alternativeName>
        <fullName evidence="7">UDP-MurNAc-L-Ala-D-Glu:meso-diaminopimelate ligase</fullName>
    </alternativeName>
    <alternativeName>
        <fullName evidence="7">UDP-MurNAc-tripeptide synthetase</fullName>
    </alternativeName>
    <alternativeName>
        <fullName evidence="7">UDP-N-acetylmuramyl-tripeptide synthetase</fullName>
    </alternativeName>
</protein>
<comment type="subcellular location">
    <subcellularLocation>
        <location evidence="7 8">Cytoplasm</location>
    </subcellularLocation>
</comment>
<dbReference type="EMBL" id="BQKE01000001">
    <property type="protein sequence ID" value="GJM60531.1"/>
    <property type="molecule type" value="Genomic_DNA"/>
</dbReference>
<feature type="binding site" evidence="7">
    <location>
        <position position="459"/>
    </location>
    <ligand>
        <name>meso-2,6-diaminopimelate</name>
        <dbReference type="ChEBI" id="CHEBI:57791"/>
    </ligand>
</feature>
<gene>
    <name evidence="7 12" type="primary">murE</name>
    <name evidence="12" type="ORF">PEDI_10830</name>
</gene>
<dbReference type="PANTHER" id="PTHR23135:SF4">
    <property type="entry name" value="UDP-N-ACETYLMURAMOYL-L-ALANYL-D-GLUTAMATE--2,6-DIAMINOPIMELATE LIGASE MURE HOMOLOG, CHLOROPLASTIC"/>
    <property type="match status" value="1"/>
</dbReference>
<dbReference type="InterPro" id="IPR000713">
    <property type="entry name" value="Mur_ligase_N"/>
</dbReference>
<dbReference type="InterPro" id="IPR036615">
    <property type="entry name" value="Mur_ligase_C_dom_sf"/>
</dbReference>
<keyword evidence="7" id="KW-0460">Magnesium</keyword>
<feature type="domain" description="Mur ligase C-terminal" evidence="10">
    <location>
        <begin position="327"/>
        <end position="457"/>
    </location>
</feature>
<feature type="binding site" evidence="7">
    <location>
        <position position="186"/>
    </location>
    <ligand>
        <name>UDP-N-acetyl-alpha-D-muramoyl-L-alanyl-D-glutamate</name>
        <dbReference type="ChEBI" id="CHEBI:83900"/>
    </ligand>
</feature>
<keyword evidence="4 7" id="KW-0573">Peptidoglycan synthesis</keyword>
<evidence type="ECO:0000256" key="2">
    <source>
        <dbReference type="ARBA" id="ARBA00022618"/>
    </source>
</evidence>
<keyword evidence="7" id="KW-0963">Cytoplasm</keyword>
<comment type="caution">
    <text evidence="7">Lacks conserved residue(s) required for the propagation of feature annotation.</text>
</comment>
<feature type="binding site" evidence="7">
    <location>
        <position position="378"/>
    </location>
    <ligand>
        <name>meso-2,6-diaminopimelate</name>
        <dbReference type="ChEBI" id="CHEBI:57791"/>
    </ligand>
</feature>
<feature type="domain" description="Mur ligase central" evidence="11">
    <location>
        <begin position="109"/>
        <end position="305"/>
    </location>
</feature>
<dbReference type="GO" id="GO:0008765">
    <property type="term" value="F:UDP-N-acetylmuramoylalanyl-D-glutamate-2,6-diaminopimelate ligase activity"/>
    <property type="evidence" value="ECO:0007669"/>
    <property type="project" value="UniProtKB-UniRule"/>
</dbReference>
<comment type="similarity">
    <text evidence="1 7">Belongs to the MurCDEF family. MurE subfamily.</text>
</comment>
<dbReference type="Pfam" id="PF08245">
    <property type="entry name" value="Mur_ligase_M"/>
    <property type="match status" value="1"/>
</dbReference>
<name>A0AAN4VV53_9BACT</name>
<dbReference type="GO" id="GO:0071555">
    <property type="term" value="P:cell wall organization"/>
    <property type="evidence" value="ECO:0007669"/>
    <property type="project" value="UniProtKB-KW"/>
</dbReference>
<keyword evidence="6 7" id="KW-0961">Cell wall biogenesis/degradation</keyword>
<feature type="short sequence motif" description="Meso-diaminopimelate recognition motif" evidence="7">
    <location>
        <begin position="402"/>
        <end position="405"/>
    </location>
</feature>